<evidence type="ECO:0000313" key="1">
    <source>
        <dbReference type="EMBL" id="CCC49234.1"/>
    </source>
</evidence>
<dbReference type="EMBL" id="HE573023">
    <property type="protein sequence ID" value="CCC49234.1"/>
    <property type="molecule type" value="Genomic_DNA"/>
</dbReference>
<organism evidence="1">
    <name type="scientific">Trypanosoma vivax (strain Y486)</name>
    <dbReference type="NCBI Taxonomy" id="1055687"/>
    <lineage>
        <taxon>Eukaryota</taxon>
        <taxon>Discoba</taxon>
        <taxon>Euglenozoa</taxon>
        <taxon>Kinetoplastea</taxon>
        <taxon>Metakinetoplastina</taxon>
        <taxon>Trypanosomatida</taxon>
        <taxon>Trypanosomatidae</taxon>
        <taxon>Trypanosoma</taxon>
        <taxon>Duttonella</taxon>
    </lineage>
</organism>
<accession>G0TZ31</accession>
<proteinExistence type="predicted"/>
<gene>
    <name evidence="1" type="ORF">TVY486_0705570</name>
</gene>
<dbReference type="OMA" id="IPCQCGW"/>
<sequence>MNYKLLLAEGLNIVSRTETSEREADSNQVRISSSGQNRHQLPQLHFDYERVGRDYILAAEIINYVRRCVIASDEAGDKKSGLLDFCEKKITACMDRCEAVRKKRDSILLPLSHMSGVVTVGDTEVEKTIFEVSGLQCPLRKKGSFVRRETLTDGTYMLVVKNTDAYSVAAPQVTVTVDIQPEKWKREHVEKDIPSLCGWKYTIGVVSSAKVEIVVKTDAVVRDSHIDICLYRLAPLNQVAYNGTLAGLVAESDSDFRGEPTSKSDDQPMFTKDRGSSVDVTAVLAEGDGLGQVSTIEQAHLNVALHCPLAPVHASSCATVEVNPAGLSCRQRLERLRGAMNAWPTDGIMAVTLPKDDQRILNAVQALPSPSEINDCDET</sequence>
<name>G0TZ31_TRYVY</name>
<dbReference type="VEuPathDB" id="TriTrypDB:TvY486_0705570"/>
<dbReference type="AlphaFoldDB" id="G0TZ31"/>
<reference evidence="1" key="1">
    <citation type="journal article" date="2012" name="Proc. Natl. Acad. Sci. U.S.A.">
        <title>Antigenic diversity is generated by distinct evolutionary mechanisms in African trypanosome species.</title>
        <authorList>
            <person name="Jackson A.P."/>
            <person name="Berry A."/>
            <person name="Aslett M."/>
            <person name="Allison H.C."/>
            <person name="Burton P."/>
            <person name="Vavrova-Anderson J."/>
            <person name="Brown R."/>
            <person name="Browne H."/>
            <person name="Corton N."/>
            <person name="Hauser H."/>
            <person name="Gamble J."/>
            <person name="Gilderthorp R."/>
            <person name="Marcello L."/>
            <person name="McQuillan J."/>
            <person name="Otto T.D."/>
            <person name="Quail M.A."/>
            <person name="Sanders M.J."/>
            <person name="van Tonder A."/>
            <person name="Ginger M.L."/>
            <person name="Field M.C."/>
            <person name="Barry J.D."/>
            <person name="Hertz-Fowler C."/>
            <person name="Berriman M."/>
        </authorList>
    </citation>
    <scope>NUCLEOTIDE SEQUENCE</scope>
    <source>
        <strain evidence="1">Y486</strain>
    </source>
</reference>
<protein>
    <submittedName>
        <fullName evidence="1">Uncharacterized protein</fullName>
    </submittedName>
</protein>